<reference evidence="3 4" key="1">
    <citation type="submission" date="2021-03" db="EMBL/GenBank/DDBJ databases">
        <title>Sequencing the genomes of 1000 actinobacteria strains.</title>
        <authorList>
            <person name="Klenk H.-P."/>
        </authorList>
    </citation>
    <scope>NUCLEOTIDE SEQUENCE [LARGE SCALE GENOMIC DNA]</scope>
    <source>
        <strain evidence="3 4">DSM 44580</strain>
    </source>
</reference>
<accession>A0ABS5AAD3</accession>
<dbReference type="NCBIfam" id="NF035953">
    <property type="entry name" value="integrity_Cei"/>
    <property type="match status" value="1"/>
</dbReference>
<protein>
    <recommendedName>
        <fullName evidence="2">LytR/CpsA/Psr regulator C-terminal domain-containing protein</fullName>
    </recommendedName>
</protein>
<name>A0ABS5AAD3_9PSEU</name>
<dbReference type="InterPro" id="IPR027381">
    <property type="entry name" value="LytR/CpsA/Psr_C"/>
</dbReference>
<evidence type="ECO:0000259" key="2">
    <source>
        <dbReference type="Pfam" id="PF13399"/>
    </source>
</evidence>
<proteinExistence type="predicted"/>
<dbReference type="Proteomes" id="UP001519363">
    <property type="component" value="Unassembled WGS sequence"/>
</dbReference>
<feature type="region of interest" description="Disordered" evidence="1">
    <location>
        <begin position="22"/>
        <end position="53"/>
    </location>
</feature>
<feature type="domain" description="LytR/CpsA/Psr regulator C-terminal" evidence="2">
    <location>
        <begin position="58"/>
        <end position="147"/>
    </location>
</feature>
<sequence>MWSKIFNTVDDVEAAVRCDAPPPVTAAAEPGKEPPKPYTGQGQPRDALDKTEAWPTSDIRVRVLNGGGLRGQAKLVNEELIGFGFNKAGEPDDDPVYGNKLTCHGQLRYGPNGAGAARTMSLLAPCVQLVRDDRQESSIDLVLGKKFDGIKPSPSTRGLIDKLKEWAEQQPERGGQQAAPPPPQLDGELLAAARNVHC</sequence>
<comment type="caution">
    <text evidence="3">The sequence shown here is derived from an EMBL/GenBank/DDBJ whole genome shotgun (WGS) entry which is preliminary data.</text>
</comment>
<evidence type="ECO:0000256" key="1">
    <source>
        <dbReference type="SAM" id="MobiDB-lite"/>
    </source>
</evidence>
<keyword evidence="4" id="KW-1185">Reference proteome</keyword>
<dbReference type="EMBL" id="JAGIOO010000001">
    <property type="protein sequence ID" value="MBP2473540.1"/>
    <property type="molecule type" value="Genomic_DNA"/>
</dbReference>
<gene>
    <name evidence="3" type="ORF">JOF53_002412</name>
</gene>
<organism evidence="3 4">
    <name type="scientific">Crossiella equi</name>
    <dbReference type="NCBI Taxonomy" id="130796"/>
    <lineage>
        <taxon>Bacteria</taxon>
        <taxon>Bacillati</taxon>
        <taxon>Actinomycetota</taxon>
        <taxon>Actinomycetes</taxon>
        <taxon>Pseudonocardiales</taxon>
        <taxon>Pseudonocardiaceae</taxon>
        <taxon>Crossiella</taxon>
    </lineage>
</organism>
<feature type="region of interest" description="Disordered" evidence="1">
    <location>
        <begin position="164"/>
        <end position="187"/>
    </location>
</feature>
<evidence type="ECO:0000313" key="4">
    <source>
        <dbReference type="Proteomes" id="UP001519363"/>
    </source>
</evidence>
<dbReference type="Pfam" id="PF13399">
    <property type="entry name" value="LytR_C"/>
    <property type="match status" value="1"/>
</dbReference>
<evidence type="ECO:0000313" key="3">
    <source>
        <dbReference type="EMBL" id="MBP2473540.1"/>
    </source>
</evidence>